<keyword evidence="3" id="KW-1185">Reference proteome</keyword>
<organism evidence="2 3">
    <name type="scientific">Salmonirosea aquatica</name>
    <dbReference type="NCBI Taxonomy" id="2654236"/>
    <lineage>
        <taxon>Bacteria</taxon>
        <taxon>Pseudomonadati</taxon>
        <taxon>Bacteroidota</taxon>
        <taxon>Cytophagia</taxon>
        <taxon>Cytophagales</taxon>
        <taxon>Spirosomataceae</taxon>
        <taxon>Salmonirosea</taxon>
    </lineage>
</organism>
<feature type="transmembrane region" description="Helical" evidence="1">
    <location>
        <begin position="43"/>
        <end position="62"/>
    </location>
</feature>
<dbReference type="Proteomes" id="UP000479293">
    <property type="component" value="Unassembled WGS sequence"/>
</dbReference>
<evidence type="ECO:0000313" key="3">
    <source>
        <dbReference type="Proteomes" id="UP000479293"/>
    </source>
</evidence>
<dbReference type="RefSeq" id="WP_152764006.1">
    <property type="nucleotide sequence ID" value="NZ_WHLY01000002.1"/>
</dbReference>
<proteinExistence type="predicted"/>
<gene>
    <name evidence="2" type="ORF">GBK04_23670</name>
</gene>
<keyword evidence="1" id="KW-0812">Transmembrane</keyword>
<reference evidence="2 3" key="1">
    <citation type="submission" date="2019-10" db="EMBL/GenBank/DDBJ databases">
        <title>Draft Genome Sequence of Cytophagaceae sp. SJW1-29.</title>
        <authorList>
            <person name="Choi A."/>
        </authorList>
    </citation>
    <scope>NUCLEOTIDE SEQUENCE [LARGE SCALE GENOMIC DNA]</scope>
    <source>
        <strain evidence="2 3">SJW1-29</strain>
    </source>
</reference>
<comment type="caution">
    <text evidence="2">The sequence shown here is derived from an EMBL/GenBank/DDBJ whole genome shotgun (WGS) entry which is preliminary data.</text>
</comment>
<dbReference type="EMBL" id="WHLY01000002">
    <property type="protein sequence ID" value="MPR36260.1"/>
    <property type="molecule type" value="Genomic_DNA"/>
</dbReference>
<protein>
    <recommendedName>
        <fullName evidence="4">Cytochrome c oxidase polypeptide IV</fullName>
    </recommendedName>
</protein>
<accession>A0A7C9BHU8</accession>
<keyword evidence="1" id="KW-0472">Membrane</keyword>
<evidence type="ECO:0008006" key="4">
    <source>
        <dbReference type="Google" id="ProtNLM"/>
    </source>
</evidence>
<name>A0A7C9BHU8_9BACT</name>
<dbReference type="AlphaFoldDB" id="A0A7C9BHU8"/>
<keyword evidence="1" id="KW-1133">Transmembrane helix</keyword>
<sequence length="65" mass="7482">MANQQHPWLPAEPKELPKPTYWPFFLALGVVLMLWGIPTTLYISALGGLIFVLALVRWINLLRHE</sequence>
<dbReference type="Gene3D" id="1.10.287.70">
    <property type="match status" value="1"/>
</dbReference>
<evidence type="ECO:0000313" key="2">
    <source>
        <dbReference type="EMBL" id="MPR36260.1"/>
    </source>
</evidence>
<evidence type="ECO:0000256" key="1">
    <source>
        <dbReference type="SAM" id="Phobius"/>
    </source>
</evidence>